<evidence type="ECO:0000256" key="10">
    <source>
        <dbReference type="SAM" id="Phobius"/>
    </source>
</evidence>
<dbReference type="STRING" id="1429083.GCA_001885685_03108"/>
<dbReference type="AlphaFoldDB" id="A0A1H7NJI0"/>
<comment type="pathway">
    <text evidence="3">Porphyrin-containing compound metabolism; protoheme biosynthesis.</text>
</comment>
<evidence type="ECO:0000313" key="12">
    <source>
        <dbReference type="EMBL" id="SEL23067.1"/>
    </source>
</evidence>
<accession>A0A1H7NJI0</accession>
<evidence type="ECO:0000256" key="1">
    <source>
        <dbReference type="ARBA" id="ARBA00002962"/>
    </source>
</evidence>
<keyword evidence="9" id="KW-0627">Porphyrin biosynthesis</keyword>
<evidence type="ECO:0000313" key="13">
    <source>
        <dbReference type="Proteomes" id="UP000185766"/>
    </source>
</evidence>
<keyword evidence="8 10" id="KW-0472">Membrane</keyword>
<name>A0A1H7NJI0_9GAMM</name>
<dbReference type="GO" id="GO:0005886">
    <property type="term" value="C:plasma membrane"/>
    <property type="evidence" value="ECO:0007669"/>
    <property type="project" value="UniProtKB-SubCell"/>
</dbReference>
<keyword evidence="5" id="KW-0997">Cell inner membrane</keyword>
<evidence type="ECO:0000259" key="11">
    <source>
        <dbReference type="Pfam" id="PF07219"/>
    </source>
</evidence>
<dbReference type="GO" id="GO:0006779">
    <property type="term" value="P:porphyrin-containing compound biosynthetic process"/>
    <property type="evidence" value="ECO:0007669"/>
    <property type="project" value="UniProtKB-KW"/>
</dbReference>
<dbReference type="Pfam" id="PF07219">
    <property type="entry name" value="HemY_N"/>
    <property type="match status" value="1"/>
</dbReference>
<keyword evidence="4" id="KW-1003">Cell membrane</keyword>
<evidence type="ECO:0000256" key="3">
    <source>
        <dbReference type="ARBA" id="ARBA00004744"/>
    </source>
</evidence>
<dbReference type="SUPFAM" id="SSF48452">
    <property type="entry name" value="TPR-like"/>
    <property type="match status" value="2"/>
</dbReference>
<feature type="domain" description="HemY N-terminal" evidence="11">
    <location>
        <begin position="29"/>
        <end position="135"/>
    </location>
</feature>
<dbReference type="Gene3D" id="1.25.40.10">
    <property type="entry name" value="Tetratricopeptide repeat domain"/>
    <property type="match status" value="2"/>
</dbReference>
<keyword evidence="7 10" id="KW-1133">Transmembrane helix</keyword>
<dbReference type="InterPro" id="IPR011990">
    <property type="entry name" value="TPR-like_helical_dom_sf"/>
</dbReference>
<gene>
    <name evidence="12" type="ORF">SAMN05216214_109159</name>
</gene>
<evidence type="ECO:0000256" key="2">
    <source>
        <dbReference type="ARBA" id="ARBA00004429"/>
    </source>
</evidence>
<dbReference type="InterPro" id="IPR005254">
    <property type="entry name" value="Heme_biosyn_assoc_TPR_pro"/>
</dbReference>
<dbReference type="GO" id="GO:0042168">
    <property type="term" value="P:heme metabolic process"/>
    <property type="evidence" value="ECO:0007669"/>
    <property type="project" value="InterPro"/>
</dbReference>
<comment type="subcellular location">
    <subcellularLocation>
        <location evidence="2">Cell inner membrane</location>
        <topology evidence="2">Multi-pass membrane protein</topology>
    </subcellularLocation>
</comment>
<feature type="transmembrane region" description="Helical" evidence="10">
    <location>
        <begin position="44"/>
        <end position="65"/>
    </location>
</feature>
<dbReference type="InterPro" id="IPR010817">
    <property type="entry name" value="HemY_N"/>
</dbReference>
<evidence type="ECO:0000256" key="8">
    <source>
        <dbReference type="ARBA" id="ARBA00023136"/>
    </source>
</evidence>
<dbReference type="UniPathway" id="UPA00252"/>
<keyword evidence="6 10" id="KW-0812">Transmembrane</keyword>
<feature type="transmembrane region" description="Helical" evidence="10">
    <location>
        <begin position="7"/>
        <end position="24"/>
    </location>
</feature>
<dbReference type="NCBIfam" id="TIGR00540">
    <property type="entry name" value="TPR_hemY_coli"/>
    <property type="match status" value="1"/>
</dbReference>
<evidence type="ECO:0000256" key="5">
    <source>
        <dbReference type="ARBA" id="ARBA00022519"/>
    </source>
</evidence>
<organism evidence="12 13">
    <name type="scientific">Atopomonas hussainii</name>
    <dbReference type="NCBI Taxonomy" id="1429083"/>
    <lineage>
        <taxon>Bacteria</taxon>
        <taxon>Pseudomonadati</taxon>
        <taxon>Pseudomonadota</taxon>
        <taxon>Gammaproteobacteria</taxon>
        <taxon>Pseudomonadales</taxon>
        <taxon>Pseudomonadaceae</taxon>
        <taxon>Atopomonas</taxon>
    </lineage>
</organism>
<evidence type="ECO:0000256" key="6">
    <source>
        <dbReference type="ARBA" id="ARBA00022692"/>
    </source>
</evidence>
<dbReference type="Proteomes" id="UP000185766">
    <property type="component" value="Unassembled WGS sequence"/>
</dbReference>
<reference evidence="12 13" key="1">
    <citation type="submission" date="2016-10" db="EMBL/GenBank/DDBJ databases">
        <authorList>
            <person name="de Groot N.N."/>
        </authorList>
    </citation>
    <scope>NUCLEOTIDE SEQUENCE [LARGE SCALE GENOMIC DNA]</scope>
    <source>
        <strain evidence="12 13">JCM 19513</strain>
    </source>
</reference>
<dbReference type="EMBL" id="FOAS01000009">
    <property type="protein sequence ID" value="SEL23067.1"/>
    <property type="molecule type" value="Genomic_DNA"/>
</dbReference>
<evidence type="ECO:0000256" key="4">
    <source>
        <dbReference type="ARBA" id="ARBA00022475"/>
    </source>
</evidence>
<evidence type="ECO:0000256" key="7">
    <source>
        <dbReference type="ARBA" id="ARBA00022989"/>
    </source>
</evidence>
<proteinExistence type="predicted"/>
<keyword evidence="13" id="KW-1185">Reference proteome</keyword>
<protein>
    <submittedName>
        <fullName evidence="12">HemY protein</fullName>
    </submittedName>
</protein>
<sequence length="411" mass="45814">MRWLLRLFKLLLIAAPIALVAWALTEHPGYVLVSYKQVRFESSLWIFLALLLVLWAVVWLLRLLLGMLKVSNSALNPWSRHHKAKRIERASLDGFLELAEGRWARALVHLKKAAEGSKQPLPFYLGAAQAANELGQYDECDALLAQAQAVAPKGDLPLALTRAELLAERGDPAQAAALLEPLRDSHPRQPQLLRQLANLYEHSDQWSKLCQLLPELRKQGIFPPAHLDALELEAWHVRLTEAADSGEGEGELSLQPLTQAWQALPAKRRDDPALLGLYAEQLKRLGAGEEAEKVLRKAIEQDYRADLVALYGQVRGSDAARQLKVAEGWLKEHPQDAQLLLTLGRLCLRNQLWGKAREYFEASLSFANLPHAAAELARLLVAEGDREGAFALLQKGLYSNNQLLDVDMPAA</sequence>
<evidence type="ECO:0000256" key="9">
    <source>
        <dbReference type="ARBA" id="ARBA00023244"/>
    </source>
</evidence>
<comment type="function">
    <text evidence="1">Involved in a late step of protoheme IX synthesis.</text>
</comment>